<keyword evidence="3" id="KW-0804">Transcription</keyword>
<evidence type="ECO:0000313" key="7">
    <source>
        <dbReference type="Proteomes" id="UP000308167"/>
    </source>
</evidence>
<dbReference type="InterPro" id="IPR046348">
    <property type="entry name" value="SIS_dom_sf"/>
</dbReference>
<comment type="caution">
    <text evidence="6">The sequence shown here is derived from an EMBL/GenBank/DDBJ whole genome shotgun (WGS) entry which is preliminary data.</text>
</comment>
<dbReference type="Gene3D" id="1.10.10.10">
    <property type="entry name" value="Winged helix-like DNA-binding domain superfamily/Winged helix DNA-binding domain"/>
    <property type="match status" value="1"/>
</dbReference>
<dbReference type="PANTHER" id="PTHR30514:SF20">
    <property type="entry name" value="TRANSCRIPTIONAL REGULATOR"/>
    <property type="match status" value="1"/>
</dbReference>
<dbReference type="InterPro" id="IPR047640">
    <property type="entry name" value="RpiR-like"/>
</dbReference>
<reference evidence="6 7" key="1">
    <citation type="submission" date="2019-05" db="EMBL/GenBank/DDBJ databases">
        <authorList>
            <consortium name="Pathogen Informatics"/>
        </authorList>
    </citation>
    <scope>NUCLEOTIDE SEQUENCE [LARGE SCALE GENOMIC DNA]</scope>
    <source>
        <strain evidence="6 7">NM319</strain>
    </source>
</reference>
<dbReference type="EMBL" id="CABFKI010000017">
    <property type="protein sequence ID" value="VTU09559.1"/>
    <property type="molecule type" value="Genomic_DNA"/>
</dbReference>
<gene>
    <name evidence="6" type="primary">ybbH</name>
    <name evidence="6" type="ORF">SAMEA1410922_02063</name>
</gene>
<accession>A0ABY6TNV6</accession>
<keyword evidence="2" id="KW-0238">DNA-binding</keyword>
<feature type="domain" description="SIS" evidence="5">
    <location>
        <begin position="138"/>
        <end position="280"/>
    </location>
</feature>
<dbReference type="InterPro" id="IPR036388">
    <property type="entry name" value="WH-like_DNA-bd_sf"/>
</dbReference>
<dbReference type="Gene3D" id="3.40.50.10490">
    <property type="entry name" value="Glucose-6-phosphate isomerase like protein, domain 1"/>
    <property type="match status" value="1"/>
</dbReference>
<protein>
    <submittedName>
        <fullName evidence="6">HTH-type transcriptional regulator</fullName>
    </submittedName>
</protein>
<dbReference type="Proteomes" id="UP000308167">
    <property type="component" value="Unassembled WGS sequence"/>
</dbReference>
<evidence type="ECO:0000259" key="5">
    <source>
        <dbReference type="PROSITE" id="PS51464"/>
    </source>
</evidence>
<dbReference type="GeneID" id="86156425"/>
<dbReference type="InterPro" id="IPR035472">
    <property type="entry name" value="RpiR-like_SIS"/>
</dbReference>
<dbReference type="SUPFAM" id="SSF46689">
    <property type="entry name" value="Homeodomain-like"/>
    <property type="match status" value="1"/>
</dbReference>
<keyword evidence="1" id="KW-0805">Transcription regulation</keyword>
<dbReference type="CDD" id="cd05013">
    <property type="entry name" value="SIS_RpiR"/>
    <property type="match status" value="1"/>
</dbReference>
<proteinExistence type="predicted"/>
<evidence type="ECO:0000259" key="4">
    <source>
        <dbReference type="PROSITE" id="PS51071"/>
    </source>
</evidence>
<dbReference type="PANTHER" id="PTHR30514">
    <property type="entry name" value="GLUCOKINASE"/>
    <property type="match status" value="1"/>
</dbReference>
<keyword evidence="7" id="KW-1185">Reference proteome</keyword>
<evidence type="ECO:0000313" key="6">
    <source>
        <dbReference type="EMBL" id="VTU09559.1"/>
    </source>
</evidence>
<dbReference type="InterPro" id="IPR000281">
    <property type="entry name" value="HTH_RpiR"/>
</dbReference>
<dbReference type="RefSeq" id="WP_135711048.1">
    <property type="nucleotide sequence ID" value="NZ_CABFKI010000017.1"/>
</dbReference>
<sequence length="280" mass="31201">MNNSSQLTNLQQEIQLRYGSLSKRLKQVAKYVLDNNHSVVFDTVATIAERANVPPSTLIRFANAFGFSGFNEMKQVFRKNLMENTTNYSERFQYFQQLESGSYSEHSAADILAIFGQANSQALKQLVNQTSKEQLESAVKILNEANNIFIVGLKRSFSIACYLDYALHHIDCNSYLINGLGGMFSEQLNRVKEGDVVVAISFSPYAQETSEIMNITAQKGVKQIAITDSQISPLVTFSDVSFIIKEAQIKGFRSQCSTMTLAQTLVIALAAYKGLDKQTL</sequence>
<evidence type="ECO:0000256" key="2">
    <source>
        <dbReference type="ARBA" id="ARBA00023125"/>
    </source>
</evidence>
<dbReference type="InterPro" id="IPR001347">
    <property type="entry name" value="SIS_dom"/>
</dbReference>
<evidence type="ECO:0000256" key="1">
    <source>
        <dbReference type="ARBA" id="ARBA00023015"/>
    </source>
</evidence>
<feature type="domain" description="HTH rpiR-type" evidence="4">
    <location>
        <begin position="8"/>
        <end position="84"/>
    </location>
</feature>
<dbReference type="InterPro" id="IPR009057">
    <property type="entry name" value="Homeodomain-like_sf"/>
</dbReference>
<dbReference type="Pfam" id="PF01418">
    <property type="entry name" value="HTH_6"/>
    <property type="match status" value="1"/>
</dbReference>
<dbReference type="PROSITE" id="PS51464">
    <property type="entry name" value="SIS"/>
    <property type="match status" value="1"/>
</dbReference>
<dbReference type="Pfam" id="PF01380">
    <property type="entry name" value="SIS"/>
    <property type="match status" value="1"/>
</dbReference>
<evidence type="ECO:0000256" key="3">
    <source>
        <dbReference type="ARBA" id="ARBA00023163"/>
    </source>
</evidence>
<dbReference type="PROSITE" id="PS51071">
    <property type="entry name" value="HTH_RPIR"/>
    <property type="match status" value="1"/>
</dbReference>
<name>A0ABY6TNV6_9PAST</name>
<organism evidence="6 7">
    <name type="scientific">Actinobacillus porcinus</name>
    <dbReference type="NCBI Taxonomy" id="51048"/>
    <lineage>
        <taxon>Bacteria</taxon>
        <taxon>Pseudomonadati</taxon>
        <taxon>Pseudomonadota</taxon>
        <taxon>Gammaproteobacteria</taxon>
        <taxon>Pasteurellales</taxon>
        <taxon>Pasteurellaceae</taxon>
        <taxon>Actinobacillus</taxon>
    </lineage>
</organism>
<dbReference type="SUPFAM" id="SSF53697">
    <property type="entry name" value="SIS domain"/>
    <property type="match status" value="1"/>
</dbReference>